<gene>
    <name evidence="5" type="ORF">SAMN06295900_10998</name>
</gene>
<feature type="domain" description="Beta-ketoacyl-[acyl-carrier-protein] synthase III N-terminal" evidence="4">
    <location>
        <begin position="113"/>
        <end position="182"/>
    </location>
</feature>
<dbReference type="AlphaFoldDB" id="A0A1X7FJC8"/>
<keyword evidence="6" id="KW-1185">Reference proteome</keyword>
<dbReference type="InterPro" id="IPR013747">
    <property type="entry name" value="ACP_syn_III_C"/>
</dbReference>
<evidence type="ECO:0000259" key="3">
    <source>
        <dbReference type="Pfam" id="PF08541"/>
    </source>
</evidence>
<evidence type="ECO:0000313" key="5">
    <source>
        <dbReference type="EMBL" id="SMF53176.1"/>
    </source>
</evidence>
<dbReference type="SUPFAM" id="SSF53901">
    <property type="entry name" value="Thiolase-like"/>
    <property type="match status" value="1"/>
</dbReference>
<evidence type="ECO:0000256" key="1">
    <source>
        <dbReference type="ARBA" id="ARBA00022679"/>
    </source>
</evidence>
<dbReference type="PANTHER" id="PTHR34069">
    <property type="entry name" value="3-OXOACYL-[ACYL-CARRIER-PROTEIN] SYNTHASE 3"/>
    <property type="match status" value="1"/>
</dbReference>
<reference evidence="6" key="1">
    <citation type="submission" date="2017-04" db="EMBL/GenBank/DDBJ databases">
        <authorList>
            <person name="Varghese N."/>
            <person name="Submissions S."/>
        </authorList>
    </citation>
    <scope>NUCLEOTIDE SEQUENCE [LARGE SCALE GENOMIC DNA]</scope>
    <source>
        <strain evidence="6">Ballard 720</strain>
    </source>
</reference>
<dbReference type="STRING" id="28094.SAMN06295900_10998"/>
<dbReference type="GO" id="GO:0044550">
    <property type="term" value="P:secondary metabolite biosynthetic process"/>
    <property type="evidence" value="ECO:0007669"/>
    <property type="project" value="TreeGrafter"/>
</dbReference>
<dbReference type="Pfam" id="PF08541">
    <property type="entry name" value="ACP_syn_III_C"/>
    <property type="match status" value="1"/>
</dbReference>
<sequence>MREPVFVGAPSFAAGEFVELEQLELDATSRASLHDLGVSGARTSGDVPLMTLAARAARKVLDAAPISGDDVDAVVLCTSSFWRHRELSSGEISRTLLDLGLRRAQVVMASVMGCHNAITGLRLARSLIRSEQFEHIMLVTVDIAEPGATRLADGPSVLGDGAAACLVATRPYGNAYQLMDLVLYDKHPIAKLGDSADDRQLKLVEWLAAIKSVCSDLLKRNALYSDQIDRLVCNNYNPRMNRWIASQAGVSAGKACAFDRTRGHIWSSDILISLAEIAQARDFERIDRLMCVGSGPHNFGAALLERRAS</sequence>
<dbReference type="Gene3D" id="3.40.47.10">
    <property type="match status" value="2"/>
</dbReference>
<dbReference type="GO" id="GO:0004315">
    <property type="term" value="F:3-oxoacyl-[acyl-carrier-protein] synthase activity"/>
    <property type="evidence" value="ECO:0007669"/>
    <property type="project" value="InterPro"/>
</dbReference>
<evidence type="ECO:0000259" key="4">
    <source>
        <dbReference type="Pfam" id="PF08545"/>
    </source>
</evidence>
<keyword evidence="2" id="KW-0012">Acyltransferase</keyword>
<dbReference type="RefSeq" id="WP_158243494.1">
    <property type="nucleotide sequence ID" value="NZ_BSQD01000009.1"/>
</dbReference>
<feature type="domain" description="Beta-ketoacyl-[acyl-carrier-protein] synthase III C-terminal" evidence="3">
    <location>
        <begin position="218"/>
        <end position="296"/>
    </location>
</feature>
<proteinExistence type="predicted"/>
<dbReference type="Proteomes" id="UP000192911">
    <property type="component" value="Unassembled WGS sequence"/>
</dbReference>
<dbReference type="PANTHER" id="PTHR34069:SF2">
    <property type="entry name" value="BETA-KETOACYL-[ACYL-CARRIER-PROTEIN] SYNTHASE III"/>
    <property type="match status" value="1"/>
</dbReference>
<dbReference type="GO" id="GO:0006633">
    <property type="term" value="P:fatty acid biosynthetic process"/>
    <property type="evidence" value="ECO:0007669"/>
    <property type="project" value="InterPro"/>
</dbReference>
<dbReference type="Pfam" id="PF08545">
    <property type="entry name" value="ACP_syn_III"/>
    <property type="match status" value="1"/>
</dbReference>
<keyword evidence="1" id="KW-0808">Transferase</keyword>
<dbReference type="InterPro" id="IPR013751">
    <property type="entry name" value="ACP_syn_III_N"/>
</dbReference>
<dbReference type="InterPro" id="IPR016039">
    <property type="entry name" value="Thiolase-like"/>
</dbReference>
<accession>A0A1X7FJC8</accession>
<dbReference type="EMBL" id="FXAH01000009">
    <property type="protein sequence ID" value="SMF53176.1"/>
    <property type="molecule type" value="Genomic_DNA"/>
</dbReference>
<evidence type="ECO:0000256" key="2">
    <source>
        <dbReference type="ARBA" id="ARBA00023315"/>
    </source>
</evidence>
<name>A0A1X7FJC8_TRICW</name>
<evidence type="ECO:0000313" key="6">
    <source>
        <dbReference type="Proteomes" id="UP000192911"/>
    </source>
</evidence>
<dbReference type="GeneID" id="95549849"/>
<organism evidence="5 6">
    <name type="scientific">Trinickia caryophylli</name>
    <name type="common">Paraburkholderia caryophylli</name>
    <dbReference type="NCBI Taxonomy" id="28094"/>
    <lineage>
        <taxon>Bacteria</taxon>
        <taxon>Pseudomonadati</taxon>
        <taxon>Pseudomonadota</taxon>
        <taxon>Betaproteobacteria</taxon>
        <taxon>Burkholderiales</taxon>
        <taxon>Burkholderiaceae</taxon>
        <taxon>Trinickia</taxon>
    </lineage>
</organism>
<protein>
    <submittedName>
        <fullName evidence="5">3-oxoacyl-[acyl-carrier-protein] synthase III</fullName>
    </submittedName>
</protein>